<dbReference type="EMBL" id="JPVU01000023">
    <property type="protein sequence ID" value="KFN93635.1"/>
    <property type="molecule type" value="Genomic_DNA"/>
</dbReference>
<gene>
    <name evidence="1" type="ORF">TMUPMC115_0233</name>
</gene>
<dbReference type="AlphaFoldDB" id="A0A091C9T4"/>
<sequence>MINVEIRGCRSGKLYAAGTAEEAHQQLMEQFPLRKHKTITEKAVRNVIRVYPEPLYKKKIKA</sequence>
<protein>
    <submittedName>
        <fullName evidence="1">Uncharacterized protein</fullName>
    </submittedName>
</protein>
<comment type="caution">
    <text evidence="1">The sequence shown here is derived from an EMBL/GenBank/DDBJ whole genome shotgun (WGS) entry which is preliminary data.</text>
</comment>
<proteinExistence type="predicted"/>
<evidence type="ECO:0000313" key="2">
    <source>
        <dbReference type="Proteomes" id="UP000029380"/>
    </source>
</evidence>
<evidence type="ECO:0000313" key="1">
    <source>
        <dbReference type="EMBL" id="KFN93635.1"/>
    </source>
</evidence>
<dbReference type="RefSeq" id="WP_038025374.1">
    <property type="nucleotide sequence ID" value="NZ_JPVU01000023.1"/>
</dbReference>
<name>A0A091C9T4_9ENTE</name>
<organism evidence="1 2">
    <name type="scientific">Tetragenococcus muriaticus PMC-11-5</name>
    <dbReference type="NCBI Taxonomy" id="1302649"/>
    <lineage>
        <taxon>Bacteria</taxon>
        <taxon>Bacillati</taxon>
        <taxon>Bacillota</taxon>
        <taxon>Bacilli</taxon>
        <taxon>Lactobacillales</taxon>
        <taxon>Enterococcaceae</taxon>
        <taxon>Tetragenococcus</taxon>
    </lineage>
</organism>
<dbReference type="Proteomes" id="UP000029380">
    <property type="component" value="Unassembled WGS sequence"/>
</dbReference>
<dbReference type="PATRIC" id="fig|1302649.3.peg.232"/>
<reference evidence="1 2" key="1">
    <citation type="submission" date="2014-08" db="EMBL/GenBank/DDBJ databases">
        <title>Genome sequence of Tetragenococcus muriaticus.</title>
        <authorList>
            <person name="Chuea-nongthon C."/>
            <person name="Rodtong S."/>
            <person name="Yongsawatdigul J."/>
            <person name="Steele J.L."/>
            <person name="Liu X.-y."/>
            <person name="Speers J."/>
            <person name="Glasner J.D."/>
            <person name="Neeno-Eckwall E.C."/>
        </authorList>
    </citation>
    <scope>NUCLEOTIDE SEQUENCE [LARGE SCALE GENOMIC DNA]</scope>
    <source>
        <strain evidence="1 2">PMC-11-5</strain>
    </source>
</reference>
<accession>A0A091C9T4</accession>